<keyword evidence="1" id="KW-0812">Transmembrane</keyword>
<protein>
    <submittedName>
        <fullName evidence="3">Putative sensory box/GGDEF domain/EAL domain protein</fullName>
    </submittedName>
</protein>
<dbReference type="PANTHER" id="PTHR33121">
    <property type="entry name" value="CYCLIC DI-GMP PHOSPHODIESTERASE PDEF"/>
    <property type="match status" value="1"/>
</dbReference>
<keyword evidence="1" id="KW-0472">Membrane</keyword>
<evidence type="ECO:0000313" key="4">
    <source>
        <dbReference type="Proteomes" id="UP000009325"/>
    </source>
</evidence>
<proteinExistence type="predicted"/>
<reference evidence="3 4" key="1">
    <citation type="submission" date="2012-08" db="EMBL/GenBank/DDBJ databases">
        <title>Draft Genome Sequences of Lactobacillus equicursoris CIP 110162T, isolated from thoroughbred racehorse feces and Lactobacillus sp. CRBIP 24.137 isolated from urine of human.</title>
        <authorList>
            <person name="Cousin S."/>
            <person name="Loux V."/>
            <person name="Ma L."/>
            <person name="Creno S."/>
            <person name="Clermont D."/>
            <person name="Bizet C."/>
            <person name="Bouchier C."/>
        </authorList>
    </citation>
    <scope>NUCLEOTIDE SEQUENCE [LARGE SCALE GENOMIC DNA]</scope>
    <source>
        <strain evidence="3 4">66c</strain>
    </source>
</reference>
<dbReference type="InterPro" id="IPR043128">
    <property type="entry name" value="Rev_trsase/Diguanyl_cyclase"/>
</dbReference>
<evidence type="ECO:0000256" key="1">
    <source>
        <dbReference type="SAM" id="Phobius"/>
    </source>
</evidence>
<feature type="transmembrane region" description="Helical" evidence="1">
    <location>
        <begin position="107"/>
        <end position="124"/>
    </location>
</feature>
<evidence type="ECO:0000259" key="2">
    <source>
        <dbReference type="PROSITE" id="PS50883"/>
    </source>
</evidence>
<organism evidence="3 4">
    <name type="scientific">Lactobacillus equicursoris 66c</name>
    <dbReference type="NCBI Taxonomy" id="872326"/>
    <lineage>
        <taxon>Bacteria</taxon>
        <taxon>Bacillati</taxon>
        <taxon>Bacillota</taxon>
        <taxon>Bacilli</taxon>
        <taxon>Lactobacillales</taxon>
        <taxon>Lactobacillaceae</taxon>
        <taxon>Lactobacillus</taxon>
    </lineage>
</organism>
<keyword evidence="1" id="KW-1133">Transmembrane helix</keyword>
<feature type="transmembrane region" description="Helical" evidence="1">
    <location>
        <begin position="198"/>
        <end position="216"/>
    </location>
</feature>
<dbReference type="InterPro" id="IPR001633">
    <property type="entry name" value="EAL_dom"/>
</dbReference>
<feature type="transmembrane region" description="Helical" evidence="1">
    <location>
        <begin position="15"/>
        <end position="31"/>
    </location>
</feature>
<evidence type="ECO:0000313" key="3">
    <source>
        <dbReference type="EMBL" id="CCK84309.1"/>
    </source>
</evidence>
<comment type="caution">
    <text evidence="3">The sequence shown here is derived from an EMBL/GenBank/DDBJ whole genome shotgun (WGS) entry which is preliminary data.</text>
</comment>
<dbReference type="CDD" id="cd01948">
    <property type="entry name" value="EAL"/>
    <property type="match status" value="1"/>
</dbReference>
<gene>
    <name evidence="3" type="ORF">BN146_08760</name>
</gene>
<dbReference type="InterPro" id="IPR035919">
    <property type="entry name" value="EAL_sf"/>
</dbReference>
<dbReference type="RefSeq" id="WP_009558465.1">
    <property type="nucleotide sequence ID" value="NZ_CALZ01000132.1"/>
</dbReference>
<accession>K0NQQ3</accession>
<feature type="transmembrane region" description="Helical" evidence="1">
    <location>
        <begin position="165"/>
        <end position="186"/>
    </location>
</feature>
<dbReference type="Pfam" id="PF00563">
    <property type="entry name" value="EAL"/>
    <property type="match status" value="1"/>
</dbReference>
<sequence>MIAWFTTFYARNHTFLLQAFFIALITDQLFFKEETIPKRIGKSLEAFLLSLNTSMIMTVFLYQKLTPLLSLNTLSDFFLATGLILLTLIPVIFLYQRLINKKPSVAVFTYCQFVIAAEISSLLANQNWQWDFFTIILTLCLYFLFKKEIRYISQEQTVITEDSRFFWSTVLCMILVVAQAEFPRMFLDGSNSAVPTPIAYVVSFLAIISCIMYVIFMKYNIFSVTRYESYLKKYDDDPLTGAKSLHYFMEHYEESLRQFGESQSLSIFYSSLVNLHDYNLTNGYQDGSNLLKVIYQKLQSRFPKALIARSGSHFIGIVASQEEEKFTKIVQEVAAYNTGESLLFKVGLAPFKPSRHLLRRKRNTKLLHGLDQANSALNSIKLTNASIGYYNDQLAKADEIRVHVLSKIDQACSANWLKIYYQPLIDIQTMKLAECEALSRWIDPKYGFLSPDKFIPALEANREVYKVDCHVLEGYGQDAEFLREKNKEIFPISFNISRTDLEACDIYQKIENTVARYGLSHDQVHIEITESALNDNSQAMVEAVQHFHDLGYQVWMDDFGSGYSSLNVLKDYHFDVIKIDMVFLRKFDDRSKTIVRNICRMAKELGIRTVCEGVETQEQFDFLKEAGCNLAQGFLFSPPVPLDELYKKMAPYL</sequence>
<dbReference type="PROSITE" id="PS50883">
    <property type="entry name" value="EAL"/>
    <property type="match status" value="1"/>
</dbReference>
<dbReference type="AlphaFoldDB" id="K0NQQ3"/>
<dbReference type="PANTHER" id="PTHR33121:SF79">
    <property type="entry name" value="CYCLIC DI-GMP PHOSPHODIESTERASE PDED-RELATED"/>
    <property type="match status" value="1"/>
</dbReference>
<feature type="transmembrane region" description="Helical" evidence="1">
    <location>
        <begin position="43"/>
        <end position="62"/>
    </location>
</feature>
<dbReference type="EMBL" id="CALZ01000132">
    <property type="protein sequence ID" value="CCK84309.1"/>
    <property type="molecule type" value="Genomic_DNA"/>
</dbReference>
<feature type="transmembrane region" description="Helical" evidence="1">
    <location>
        <begin position="77"/>
        <end position="95"/>
    </location>
</feature>
<dbReference type="Proteomes" id="UP000009325">
    <property type="component" value="Unassembled WGS sequence"/>
</dbReference>
<feature type="transmembrane region" description="Helical" evidence="1">
    <location>
        <begin position="130"/>
        <end position="145"/>
    </location>
</feature>
<dbReference type="SUPFAM" id="SSF141868">
    <property type="entry name" value="EAL domain-like"/>
    <property type="match status" value="1"/>
</dbReference>
<name>K0NQQ3_9LACO</name>
<dbReference type="GO" id="GO:0071111">
    <property type="term" value="F:cyclic-guanylate-specific phosphodiesterase activity"/>
    <property type="evidence" value="ECO:0007669"/>
    <property type="project" value="InterPro"/>
</dbReference>
<dbReference type="Gene3D" id="3.20.20.450">
    <property type="entry name" value="EAL domain"/>
    <property type="match status" value="1"/>
</dbReference>
<dbReference type="Gene3D" id="3.30.70.270">
    <property type="match status" value="1"/>
</dbReference>
<dbReference type="InterPro" id="IPR050706">
    <property type="entry name" value="Cyclic-di-GMP_PDE-like"/>
</dbReference>
<dbReference type="SMART" id="SM00052">
    <property type="entry name" value="EAL"/>
    <property type="match status" value="1"/>
</dbReference>
<feature type="domain" description="EAL" evidence="2">
    <location>
        <begin position="401"/>
        <end position="653"/>
    </location>
</feature>